<dbReference type="AlphaFoldDB" id="A0A2Z7D612"/>
<dbReference type="EMBL" id="KQ989778">
    <property type="protein sequence ID" value="KZV53959.1"/>
    <property type="molecule type" value="Genomic_DNA"/>
</dbReference>
<evidence type="ECO:0000313" key="2">
    <source>
        <dbReference type="Proteomes" id="UP000250235"/>
    </source>
</evidence>
<protein>
    <submittedName>
        <fullName evidence="1">Uncharacterized protein</fullName>
    </submittedName>
</protein>
<keyword evidence="2" id="KW-1185">Reference proteome</keyword>
<gene>
    <name evidence="1" type="ORF">F511_41736</name>
</gene>
<proteinExistence type="predicted"/>
<organism evidence="1 2">
    <name type="scientific">Dorcoceras hygrometricum</name>
    <dbReference type="NCBI Taxonomy" id="472368"/>
    <lineage>
        <taxon>Eukaryota</taxon>
        <taxon>Viridiplantae</taxon>
        <taxon>Streptophyta</taxon>
        <taxon>Embryophyta</taxon>
        <taxon>Tracheophyta</taxon>
        <taxon>Spermatophyta</taxon>
        <taxon>Magnoliopsida</taxon>
        <taxon>eudicotyledons</taxon>
        <taxon>Gunneridae</taxon>
        <taxon>Pentapetalae</taxon>
        <taxon>asterids</taxon>
        <taxon>lamiids</taxon>
        <taxon>Lamiales</taxon>
        <taxon>Gesneriaceae</taxon>
        <taxon>Didymocarpoideae</taxon>
        <taxon>Trichosporeae</taxon>
        <taxon>Loxocarpinae</taxon>
        <taxon>Dorcoceras</taxon>
    </lineage>
</organism>
<evidence type="ECO:0000313" key="1">
    <source>
        <dbReference type="EMBL" id="KZV53959.1"/>
    </source>
</evidence>
<sequence>MKKITGLTNLPQSTEKRRVLETPVGARHKCQTGDLLNTLLVSEPWLPGSDHTNLAILCLTLIFQIEESKLGTTAHGRVAAACDGAPPPLLARTRARDLRAGRAREAVDGRRCAHEHARSSRIAGGAASRVDVRRRQVLRGVGWAMNAGRMLVARLPREERPRDAASGAKRCASMRAARSTMMRPLLRYCRVNCATMGGRGAAAGRRWCALAAQASRRSLRALACGVARCRRVFMVVDAAAGRPPLRRVSDDVVTAGLNSFRV</sequence>
<accession>A0A2Z7D612</accession>
<dbReference type="Proteomes" id="UP000250235">
    <property type="component" value="Unassembled WGS sequence"/>
</dbReference>
<reference evidence="1 2" key="1">
    <citation type="journal article" date="2015" name="Proc. Natl. Acad. Sci. U.S.A.">
        <title>The resurrection genome of Boea hygrometrica: A blueprint for survival of dehydration.</title>
        <authorList>
            <person name="Xiao L."/>
            <person name="Yang G."/>
            <person name="Zhang L."/>
            <person name="Yang X."/>
            <person name="Zhao S."/>
            <person name="Ji Z."/>
            <person name="Zhou Q."/>
            <person name="Hu M."/>
            <person name="Wang Y."/>
            <person name="Chen M."/>
            <person name="Xu Y."/>
            <person name="Jin H."/>
            <person name="Xiao X."/>
            <person name="Hu G."/>
            <person name="Bao F."/>
            <person name="Hu Y."/>
            <person name="Wan P."/>
            <person name="Li L."/>
            <person name="Deng X."/>
            <person name="Kuang T."/>
            <person name="Xiang C."/>
            <person name="Zhu J.K."/>
            <person name="Oliver M.J."/>
            <person name="He Y."/>
        </authorList>
    </citation>
    <scope>NUCLEOTIDE SEQUENCE [LARGE SCALE GENOMIC DNA]</scope>
    <source>
        <strain evidence="2">cv. XS01</strain>
    </source>
</reference>
<name>A0A2Z7D612_9LAMI</name>